<name>W7T1W2_9STRA</name>
<reference evidence="1 2" key="1">
    <citation type="journal article" date="2014" name="Mol. Plant">
        <title>Chromosome Scale Genome Assembly and Transcriptome Profiling of Nannochloropsis gaditana in Nitrogen Depletion.</title>
        <authorList>
            <person name="Corteggiani Carpinelli E."/>
            <person name="Telatin A."/>
            <person name="Vitulo N."/>
            <person name="Forcato C."/>
            <person name="D'Angelo M."/>
            <person name="Schiavon R."/>
            <person name="Vezzi A."/>
            <person name="Giacometti G.M."/>
            <person name="Morosinotto T."/>
            <person name="Valle G."/>
        </authorList>
    </citation>
    <scope>NUCLEOTIDE SEQUENCE [LARGE SCALE GENOMIC DNA]</scope>
    <source>
        <strain evidence="1 2">B-31</strain>
    </source>
</reference>
<evidence type="ECO:0000313" key="1">
    <source>
        <dbReference type="EMBL" id="EWM20742.1"/>
    </source>
</evidence>
<dbReference type="OrthoDB" id="4850648at2759"/>
<dbReference type="Proteomes" id="UP000019335">
    <property type="component" value="Unassembled WGS sequence"/>
</dbReference>
<dbReference type="PANTHER" id="PTHR37827">
    <property type="entry name" value="TUDOR DOMAIN-CONTAINING PROTEIN"/>
    <property type="match status" value="1"/>
</dbReference>
<dbReference type="PANTHER" id="PTHR37827:SF1">
    <property type="entry name" value="HNH DOMAIN-CONTAINING PROTEIN"/>
    <property type="match status" value="1"/>
</dbReference>
<protein>
    <submittedName>
        <fullName evidence="1">Uncharacterized protein</fullName>
    </submittedName>
</protein>
<organism evidence="1 2">
    <name type="scientific">Nannochloropsis gaditana</name>
    <dbReference type="NCBI Taxonomy" id="72520"/>
    <lineage>
        <taxon>Eukaryota</taxon>
        <taxon>Sar</taxon>
        <taxon>Stramenopiles</taxon>
        <taxon>Ochrophyta</taxon>
        <taxon>Eustigmatophyceae</taxon>
        <taxon>Eustigmatales</taxon>
        <taxon>Monodopsidaceae</taxon>
        <taxon>Nannochloropsis</taxon>
    </lineage>
</organism>
<gene>
    <name evidence="1" type="ORF">Naga_100249g8</name>
</gene>
<sequence length="223" mass="25511">MHDVDDHEDLTGATGLPRQLKVLDCKLRVLMDSCLSSSSQTADVEYVHSTLISELEAEHIVSIEDVFSVIQTFVPEEMLLSLGIEDEDDIELFVSKVWLLLQKERVIQETTDDEVMSMSRESGCELCERAMPLTRHHLRPRAMHKILLKQGMSQDELNICAAICRPCHSAVHRTYDNETLAINFYTVSALLADEKIGKFVRWASKQRGREQKMGHNPLLKYQR</sequence>
<proteinExistence type="predicted"/>
<accession>W7T1W2</accession>
<dbReference type="AlphaFoldDB" id="W7T1W2"/>
<comment type="caution">
    <text evidence="1">The sequence shown here is derived from an EMBL/GenBank/DDBJ whole genome shotgun (WGS) entry which is preliminary data.</text>
</comment>
<dbReference type="EMBL" id="AZIL01002835">
    <property type="protein sequence ID" value="EWM20742.1"/>
    <property type="molecule type" value="Genomic_DNA"/>
</dbReference>
<keyword evidence="2" id="KW-1185">Reference proteome</keyword>
<evidence type="ECO:0000313" key="2">
    <source>
        <dbReference type="Proteomes" id="UP000019335"/>
    </source>
</evidence>